<keyword evidence="3" id="KW-1185">Reference proteome</keyword>
<accession>A0A9P6XRZ4</accession>
<evidence type="ECO:0000256" key="1">
    <source>
        <dbReference type="SAM" id="SignalP"/>
    </source>
</evidence>
<gene>
    <name evidence="2" type="ORF">G6F50_016970</name>
</gene>
<feature type="chain" id="PRO_5040315760" description="Secreted protein" evidence="1">
    <location>
        <begin position="17"/>
        <end position="98"/>
    </location>
</feature>
<reference evidence="2 3" key="1">
    <citation type="journal article" date="2020" name="Microb. Genom.">
        <title>Genetic diversity of clinical and environmental Mucorales isolates obtained from an investigation of mucormycosis cases among solid organ transplant recipients.</title>
        <authorList>
            <person name="Nguyen M.H."/>
            <person name="Kaul D."/>
            <person name="Muto C."/>
            <person name="Cheng S.J."/>
            <person name="Richter R.A."/>
            <person name="Bruno V.M."/>
            <person name="Liu G."/>
            <person name="Beyhan S."/>
            <person name="Sundermann A.J."/>
            <person name="Mounaud S."/>
            <person name="Pasculle A.W."/>
            <person name="Nierman W.C."/>
            <person name="Driscoll E."/>
            <person name="Cumbie R."/>
            <person name="Clancy C.J."/>
            <person name="Dupont C.L."/>
        </authorList>
    </citation>
    <scope>NUCLEOTIDE SEQUENCE [LARGE SCALE GENOMIC DNA]</scope>
    <source>
        <strain evidence="2 3">GL24</strain>
    </source>
</reference>
<feature type="signal peptide" evidence="1">
    <location>
        <begin position="1"/>
        <end position="16"/>
    </location>
</feature>
<sequence>MVAWWAAAAVPAAVWASWSCCCSLPMAAADASVHSTGRPSTTTMRVCWLLMWFSCGWGWALGSGAPGVRPSPMRNWEPARPRRHMARWLLRMLICLAW</sequence>
<dbReference type="Proteomes" id="UP000740926">
    <property type="component" value="Unassembled WGS sequence"/>
</dbReference>
<keyword evidence="1" id="KW-0732">Signal</keyword>
<protein>
    <recommendedName>
        <fullName evidence="4">Secreted protein</fullName>
    </recommendedName>
</protein>
<name>A0A9P6XRZ4_9FUNG</name>
<evidence type="ECO:0008006" key="4">
    <source>
        <dbReference type="Google" id="ProtNLM"/>
    </source>
</evidence>
<proteinExistence type="predicted"/>
<dbReference type="AlphaFoldDB" id="A0A9P6XRZ4"/>
<comment type="caution">
    <text evidence="2">The sequence shown here is derived from an EMBL/GenBank/DDBJ whole genome shotgun (WGS) entry which is preliminary data.</text>
</comment>
<organism evidence="2 3">
    <name type="scientific">Rhizopus delemar</name>
    <dbReference type="NCBI Taxonomy" id="936053"/>
    <lineage>
        <taxon>Eukaryota</taxon>
        <taxon>Fungi</taxon>
        <taxon>Fungi incertae sedis</taxon>
        <taxon>Mucoromycota</taxon>
        <taxon>Mucoromycotina</taxon>
        <taxon>Mucoromycetes</taxon>
        <taxon>Mucorales</taxon>
        <taxon>Mucorineae</taxon>
        <taxon>Rhizopodaceae</taxon>
        <taxon>Rhizopus</taxon>
    </lineage>
</organism>
<evidence type="ECO:0000313" key="3">
    <source>
        <dbReference type="Proteomes" id="UP000740926"/>
    </source>
</evidence>
<dbReference type="EMBL" id="JAANIU010011527">
    <property type="protein sequence ID" value="KAG1530975.1"/>
    <property type="molecule type" value="Genomic_DNA"/>
</dbReference>
<evidence type="ECO:0000313" key="2">
    <source>
        <dbReference type="EMBL" id="KAG1530975.1"/>
    </source>
</evidence>